<keyword evidence="4" id="KW-0732">Signal</keyword>
<dbReference type="PROSITE" id="PS01187">
    <property type="entry name" value="EGF_CA"/>
    <property type="match status" value="2"/>
</dbReference>
<gene>
    <name evidence="11" type="ORF">BSL78_05458</name>
</gene>
<evidence type="ECO:0000256" key="4">
    <source>
        <dbReference type="ARBA" id="ARBA00022729"/>
    </source>
</evidence>
<dbReference type="GO" id="GO:0005509">
    <property type="term" value="F:calcium ion binding"/>
    <property type="evidence" value="ECO:0007669"/>
    <property type="project" value="InterPro"/>
</dbReference>
<evidence type="ECO:0000256" key="6">
    <source>
        <dbReference type="ARBA" id="ARBA00023157"/>
    </source>
</evidence>
<dbReference type="AlphaFoldDB" id="A0A2G8LBK8"/>
<evidence type="ECO:0000256" key="2">
    <source>
        <dbReference type="ARBA" id="ARBA00022525"/>
    </source>
</evidence>
<evidence type="ECO:0000256" key="1">
    <source>
        <dbReference type="ARBA" id="ARBA00004613"/>
    </source>
</evidence>
<dbReference type="SUPFAM" id="SSF57184">
    <property type="entry name" value="Growth factor receptor domain"/>
    <property type="match status" value="1"/>
</dbReference>
<reference evidence="11 12" key="1">
    <citation type="journal article" date="2017" name="PLoS Biol.">
        <title>The sea cucumber genome provides insights into morphological evolution and visceral regeneration.</title>
        <authorList>
            <person name="Zhang X."/>
            <person name="Sun L."/>
            <person name="Yuan J."/>
            <person name="Sun Y."/>
            <person name="Gao Y."/>
            <person name="Zhang L."/>
            <person name="Li S."/>
            <person name="Dai H."/>
            <person name="Hamel J.F."/>
            <person name="Liu C."/>
            <person name="Yu Y."/>
            <person name="Liu S."/>
            <person name="Lin W."/>
            <person name="Guo K."/>
            <person name="Jin S."/>
            <person name="Xu P."/>
            <person name="Storey K.B."/>
            <person name="Huan P."/>
            <person name="Zhang T."/>
            <person name="Zhou Y."/>
            <person name="Zhang J."/>
            <person name="Lin C."/>
            <person name="Li X."/>
            <person name="Xing L."/>
            <person name="Huo D."/>
            <person name="Sun M."/>
            <person name="Wang L."/>
            <person name="Mercier A."/>
            <person name="Li F."/>
            <person name="Yang H."/>
            <person name="Xiang J."/>
        </authorList>
    </citation>
    <scope>NUCLEOTIDE SEQUENCE [LARGE SCALE GENOMIC DNA]</scope>
    <source>
        <strain evidence="11">Shaxun</strain>
        <tissue evidence="11">Muscle</tissue>
    </source>
</reference>
<dbReference type="OrthoDB" id="10045365at2759"/>
<comment type="subcellular location">
    <subcellularLocation>
        <location evidence="1">Secreted</location>
    </subcellularLocation>
</comment>
<dbReference type="Pfam" id="PF12662">
    <property type="entry name" value="cEGF"/>
    <property type="match status" value="2"/>
</dbReference>
<dbReference type="Pfam" id="PF00008">
    <property type="entry name" value="EGF"/>
    <property type="match status" value="1"/>
</dbReference>
<dbReference type="STRING" id="307972.A0A2G8LBK8"/>
<dbReference type="InterPro" id="IPR000152">
    <property type="entry name" value="EGF-type_Asp/Asn_hydroxyl_site"/>
</dbReference>
<dbReference type="PROSITE" id="PS01186">
    <property type="entry name" value="EGF_2"/>
    <property type="match status" value="3"/>
</dbReference>
<dbReference type="PANTHER" id="PTHR47333">
    <property type="entry name" value="VON WILLEBRAND FACTOR C AND EGF DOMAIN-CONTAINING PROTEIN"/>
    <property type="match status" value="1"/>
</dbReference>
<feature type="compositionally biased region" description="Low complexity" evidence="9">
    <location>
        <begin position="62"/>
        <end position="81"/>
    </location>
</feature>
<feature type="region of interest" description="Disordered" evidence="9">
    <location>
        <begin position="61"/>
        <end position="81"/>
    </location>
</feature>
<dbReference type="SUPFAM" id="SSF57196">
    <property type="entry name" value="EGF/Laminin"/>
    <property type="match status" value="2"/>
</dbReference>
<evidence type="ECO:0000313" key="12">
    <source>
        <dbReference type="Proteomes" id="UP000230750"/>
    </source>
</evidence>
<dbReference type="PANTHER" id="PTHR47333:SF4">
    <property type="entry name" value="EGF-LIKE DOMAIN-CONTAINING PROTEIN"/>
    <property type="match status" value="1"/>
</dbReference>
<comment type="caution">
    <text evidence="11">The sequence shown here is derived from an EMBL/GenBank/DDBJ whole genome shotgun (WGS) entry which is preliminary data.</text>
</comment>
<keyword evidence="5" id="KW-0677">Repeat</keyword>
<keyword evidence="3 8" id="KW-0245">EGF-like domain</keyword>
<feature type="domain" description="EGF-like" evidence="10">
    <location>
        <begin position="275"/>
        <end position="316"/>
    </location>
</feature>
<dbReference type="InterPro" id="IPR052080">
    <property type="entry name" value="vWF_C/EGF_Fibrillin"/>
</dbReference>
<dbReference type="InterPro" id="IPR000742">
    <property type="entry name" value="EGF"/>
</dbReference>
<dbReference type="SMART" id="SM00181">
    <property type="entry name" value="EGF"/>
    <property type="match status" value="4"/>
</dbReference>
<evidence type="ECO:0000259" key="10">
    <source>
        <dbReference type="PROSITE" id="PS50026"/>
    </source>
</evidence>
<dbReference type="InterPro" id="IPR001881">
    <property type="entry name" value="EGF-like_Ca-bd_dom"/>
</dbReference>
<dbReference type="CDD" id="cd00054">
    <property type="entry name" value="EGF_CA"/>
    <property type="match status" value="1"/>
</dbReference>
<evidence type="ECO:0000256" key="9">
    <source>
        <dbReference type="SAM" id="MobiDB-lite"/>
    </source>
</evidence>
<name>A0A2G8LBK8_STIJA</name>
<dbReference type="SMART" id="SM00179">
    <property type="entry name" value="EGF_CA"/>
    <property type="match status" value="4"/>
</dbReference>
<evidence type="ECO:0000256" key="8">
    <source>
        <dbReference type="PROSITE-ProRule" id="PRU00076"/>
    </source>
</evidence>
<dbReference type="PROSITE" id="PS00010">
    <property type="entry name" value="ASX_HYDROXYL"/>
    <property type="match status" value="2"/>
</dbReference>
<dbReference type="InterPro" id="IPR009030">
    <property type="entry name" value="Growth_fac_rcpt_cys_sf"/>
</dbReference>
<protein>
    <submittedName>
        <fullName evidence="11">Putative fibrillin-1</fullName>
    </submittedName>
</protein>
<keyword evidence="12" id="KW-1185">Reference proteome</keyword>
<accession>A0A2G8LBK8</accession>
<dbReference type="Proteomes" id="UP000230750">
    <property type="component" value="Unassembled WGS sequence"/>
</dbReference>
<dbReference type="GO" id="GO:0005576">
    <property type="term" value="C:extracellular region"/>
    <property type="evidence" value="ECO:0007669"/>
    <property type="project" value="UniProtKB-SubCell"/>
</dbReference>
<dbReference type="InterPro" id="IPR018097">
    <property type="entry name" value="EGF_Ca-bd_CS"/>
</dbReference>
<evidence type="ECO:0000256" key="3">
    <source>
        <dbReference type="ARBA" id="ARBA00022536"/>
    </source>
</evidence>
<dbReference type="EMBL" id="MRZV01000137">
    <property type="protein sequence ID" value="PIK57632.1"/>
    <property type="molecule type" value="Genomic_DNA"/>
</dbReference>
<evidence type="ECO:0000256" key="7">
    <source>
        <dbReference type="ARBA" id="ARBA00023180"/>
    </source>
</evidence>
<evidence type="ECO:0000313" key="11">
    <source>
        <dbReference type="EMBL" id="PIK57632.1"/>
    </source>
</evidence>
<evidence type="ECO:0000256" key="5">
    <source>
        <dbReference type="ARBA" id="ARBA00022737"/>
    </source>
</evidence>
<organism evidence="11 12">
    <name type="scientific">Stichopus japonicus</name>
    <name type="common">Sea cucumber</name>
    <dbReference type="NCBI Taxonomy" id="307972"/>
    <lineage>
        <taxon>Eukaryota</taxon>
        <taxon>Metazoa</taxon>
        <taxon>Echinodermata</taxon>
        <taxon>Eleutherozoa</taxon>
        <taxon>Echinozoa</taxon>
        <taxon>Holothuroidea</taxon>
        <taxon>Aspidochirotacea</taxon>
        <taxon>Aspidochirotida</taxon>
        <taxon>Stichopodidae</taxon>
        <taxon>Apostichopus</taxon>
    </lineage>
</organism>
<dbReference type="PROSITE" id="PS50026">
    <property type="entry name" value="EGF_3"/>
    <property type="match status" value="2"/>
</dbReference>
<dbReference type="FunFam" id="2.10.25.10:FF:000038">
    <property type="entry name" value="Fibrillin 2"/>
    <property type="match status" value="1"/>
</dbReference>
<keyword evidence="6" id="KW-1015">Disulfide bond</keyword>
<proteinExistence type="predicted"/>
<feature type="non-terminal residue" evidence="11">
    <location>
        <position position="1"/>
    </location>
</feature>
<keyword evidence="7" id="KW-0325">Glycoprotein</keyword>
<feature type="domain" description="EGF-like" evidence="10">
    <location>
        <begin position="236"/>
        <end position="274"/>
    </location>
</feature>
<sequence length="318" mass="33708">GAHYCRSQGSCCPGWSRSSTSGLCTIPVCSGSCGTGVCSGPNTCTYCERNNYGIQCTRGIPGRSSGSSSRTSTRTSSSSSREYFPTVVRSYQTSGASSVRHVPLAAGSTSQAYSGSSAASICRQLGCQHSCVMTRSGRYTCTCPNGYRIGSDGKRCYDVDECRQQSNSRFRCQQGCQNHLGGYRCSCNSGYQITGNGQTCARTGCYSCDGGVRPTGNTCPPGFAIQQGQSGPVCTDINECQSRTCDQQCINTEGGFSCECGPGFTLAADKQSCEDIDECSIDDETPCHHNCVNTRGSYMCTCELGFYLHSNGRSCIGL</sequence>
<keyword evidence="2" id="KW-0964">Secreted</keyword>
<dbReference type="InterPro" id="IPR026823">
    <property type="entry name" value="cEGF"/>
</dbReference>
<dbReference type="FunFam" id="2.10.25.10:FF:000240">
    <property type="entry name" value="Vitamin K-dependent protein S"/>
    <property type="match status" value="1"/>
</dbReference>
<comment type="caution">
    <text evidence="8">Lacks conserved residue(s) required for the propagation of feature annotation.</text>
</comment>
<dbReference type="Gene3D" id="2.10.25.10">
    <property type="entry name" value="Laminin"/>
    <property type="match status" value="5"/>
</dbReference>